<feature type="transmembrane region" description="Helical" evidence="2">
    <location>
        <begin position="6"/>
        <end position="25"/>
    </location>
</feature>
<dbReference type="GO" id="GO:0008270">
    <property type="term" value="F:zinc ion binding"/>
    <property type="evidence" value="ECO:0007669"/>
    <property type="project" value="UniProtKB-KW"/>
</dbReference>
<keyword evidence="1" id="KW-0479">Metal-binding</keyword>
<evidence type="ECO:0000313" key="5">
    <source>
        <dbReference type="Proteomes" id="UP000245207"/>
    </source>
</evidence>
<dbReference type="SUPFAM" id="SSF57850">
    <property type="entry name" value="RING/U-box"/>
    <property type="match status" value="1"/>
</dbReference>
<organism evidence="4 5">
    <name type="scientific">Artemisia annua</name>
    <name type="common">Sweet wormwood</name>
    <dbReference type="NCBI Taxonomy" id="35608"/>
    <lineage>
        <taxon>Eukaryota</taxon>
        <taxon>Viridiplantae</taxon>
        <taxon>Streptophyta</taxon>
        <taxon>Embryophyta</taxon>
        <taxon>Tracheophyta</taxon>
        <taxon>Spermatophyta</taxon>
        <taxon>Magnoliopsida</taxon>
        <taxon>eudicotyledons</taxon>
        <taxon>Gunneridae</taxon>
        <taxon>Pentapetalae</taxon>
        <taxon>asterids</taxon>
        <taxon>campanulids</taxon>
        <taxon>Asterales</taxon>
        <taxon>Asteraceae</taxon>
        <taxon>Asteroideae</taxon>
        <taxon>Anthemideae</taxon>
        <taxon>Artemisiinae</taxon>
        <taxon>Artemisia</taxon>
    </lineage>
</organism>
<dbReference type="GO" id="GO:0016567">
    <property type="term" value="P:protein ubiquitination"/>
    <property type="evidence" value="ECO:0007669"/>
    <property type="project" value="UniProtKB-UniPathway"/>
</dbReference>
<dbReference type="Proteomes" id="UP000245207">
    <property type="component" value="Unassembled WGS sequence"/>
</dbReference>
<reference evidence="4 5" key="1">
    <citation type="journal article" date="2018" name="Mol. Plant">
        <title>The genome of Artemisia annua provides insight into the evolution of Asteraceae family and artemisinin biosynthesis.</title>
        <authorList>
            <person name="Shen Q."/>
            <person name="Zhang L."/>
            <person name="Liao Z."/>
            <person name="Wang S."/>
            <person name="Yan T."/>
            <person name="Shi P."/>
            <person name="Liu M."/>
            <person name="Fu X."/>
            <person name="Pan Q."/>
            <person name="Wang Y."/>
            <person name="Lv Z."/>
            <person name="Lu X."/>
            <person name="Zhang F."/>
            <person name="Jiang W."/>
            <person name="Ma Y."/>
            <person name="Chen M."/>
            <person name="Hao X."/>
            <person name="Li L."/>
            <person name="Tang Y."/>
            <person name="Lv G."/>
            <person name="Zhou Y."/>
            <person name="Sun X."/>
            <person name="Brodelius P.E."/>
            <person name="Rose J.K.C."/>
            <person name="Tang K."/>
        </authorList>
    </citation>
    <scope>NUCLEOTIDE SEQUENCE [LARGE SCALE GENOMIC DNA]</scope>
    <source>
        <strain evidence="5">cv. Huhao1</strain>
        <tissue evidence="4">Leaf</tissue>
    </source>
</reference>
<evidence type="ECO:0000313" key="4">
    <source>
        <dbReference type="EMBL" id="PWA66089.1"/>
    </source>
</evidence>
<evidence type="ECO:0000259" key="3">
    <source>
        <dbReference type="PROSITE" id="PS50089"/>
    </source>
</evidence>
<dbReference type="Pfam" id="PF13639">
    <property type="entry name" value="zf-RING_2"/>
    <property type="match status" value="1"/>
</dbReference>
<dbReference type="EMBL" id="PKPP01004104">
    <property type="protein sequence ID" value="PWA66089.1"/>
    <property type="molecule type" value="Genomic_DNA"/>
</dbReference>
<gene>
    <name evidence="4" type="ORF">CTI12_AA317240</name>
</gene>
<comment type="caution">
    <text evidence="4">The sequence shown here is derived from an EMBL/GenBank/DDBJ whole genome shotgun (WGS) entry which is preliminary data.</text>
</comment>
<sequence length="152" mass="17580">MTPEEMFGWIMIGIVVYVVFCGCTGEPRNATRPRQRMQDIETGRIPQTRAATTTSVIHNVVTELRHVNLDEVDKKALHGDVLPKTVKELIYERNKFENHDCVHDCAICLEEFQEKETIRIVQPCNHLFHTDCIKLWLSLSRSCPSCRHHIPN</sequence>
<dbReference type="PROSITE" id="PS50089">
    <property type="entry name" value="ZF_RING_2"/>
    <property type="match status" value="1"/>
</dbReference>
<keyword evidence="2" id="KW-0812">Transmembrane</keyword>
<dbReference type="SMART" id="SM00184">
    <property type="entry name" value="RING"/>
    <property type="match status" value="1"/>
</dbReference>
<dbReference type="OrthoDB" id="9984778at2759"/>
<protein>
    <submittedName>
        <fullName evidence="4">RING-H2 finger protein ATL16</fullName>
    </submittedName>
</protein>
<dbReference type="InterPro" id="IPR013083">
    <property type="entry name" value="Znf_RING/FYVE/PHD"/>
</dbReference>
<keyword evidence="1" id="KW-0862">Zinc</keyword>
<evidence type="ECO:0000256" key="1">
    <source>
        <dbReference type="PROSITE-ProRule" id="PRU00175"/>
    </source>
</evidence>
<dbReference type="PANTHER" id="PTHR45676">
    <property type="entry name" value="RING-H2 FINGER PROTEIN ATL51-RELATED"/>
    <property type="match status" value="1"/>
</dbReference>
<keyword evidence="5" id="KW-1185">Reference proteome</keyword>
<keyword evidence="1" id="KW-0863">Zinc-finger</keyword>
<keyword evidence="2" id="KW-1133">Transmembrane helix</keyword>
<keyword evidence="2" id="KW-0472">Membrane</keyword>
<dbReference type="UniPathway" id="UPA00143"/>
<dbReference type="AlphaFoldDB" id="A0A2U1MXX4"/>
<evidence type="ECO:0000256" key="2">
    <source>
        <dbReference type="SAM" id="Phobius"/>
    </source>
</evidence>
<proteinExistence type="predicted"/>
<dbReference type="Gene3D" id="3.30.40.10">
    <property type="entry name" value="Zinc/RING finger domain, C3HC4 (zinc finger)"/>
    <property type="match status" value="1"/>
</dbReference>
<name>A0A2U1MXX4_ARTAN</name>
<dbReference type="InterPro" id="IPR001841">
    <property type="entry name" value="Znf_RING"/>
</dbReference>
<feature type="domain" description="RING-type" evidence="3">
    <location>
        <begin position="105"/>
        <end position="147"/>
    </location>
</feature>
<accession>A0A2U1MXX4</accession>